<evidence type="ECO:0000313" key="2">
    <source>
        <dbReference type="EMBL" id="MBF4163796.1"/>
    </source>
</evidence>
<organism evidence="2 3">
    <name type="scientific">Nocardioides acrostichi</name>
    <dbReference type="NCBI Taxonomy" id="2784339"/>
    <lineage>
        <taxon>Bacteria</taxon>
        <taxon>Bacillati</taxon>
        <taxon>Actinomycetota</taxon>
        <taxon>Actinomycetes</taxon>
        <taxon>Propionibacteriales</taxon>
        <taxon>Nocardioidaceae</taxon>
        <taxon>Nocardioides</taxon>
    </lineage>
</organism>
<gene>
    <name evidence="2" type="ORF">ISG29_19140</name>
</gene>
<dbReference type="PANTHER" id="PTHR37305">
    <property type="entry name" value="INTEGRAL MEMBRANE PROTEIN-RELATED"/>
    <property type="match status" value="1"/>
</dbReference>
<dbReference type="AlphaFoldDB" id="A0A930V152"/>
<feature type="transmembrane region" description="Helical" evidence="1">
    <location>
        <begin position="58"/>
        <end position="85"/>
    </location>
</feature>
<sequence length="274" mass="28639">MIRVELVSLLRSRRTWATIALVDALPVIVAVLLAVTDLGPRPGTGPAFLSAVLTDGTLYPLAALAIVLPLFLPIAVAVFAGEAIAGEAQQGTLRYLLLRPVGRTHLLIAKLVGVMAFVVLTVLVVAATAYLLGIGLLGHQSVTASAPGTASVSGTSLSTPELVARTFAALGYAMLCMLGVASVALFASTLVRSPLAAAMGALALLVGSTLLLTLDAADPLKPYLLTRYWLAFVDLFRDPILWHDLVRGVLLQLGYVVVFLGAAWANFATKDISD</sequence>
<feature type="transmembrane region" description="Helical" evidence="1">
    <location>
        <begin position="16"/>
        <end position="38"/>
    </location>
</feature>
<keyword evidence="1" id="KW-1133">Transmembrane helix</keyword>
<dbReference type="PANTHER" id="PTHR37305:SF1">
    <property type="entry name" value="MEMBRANE PROTEIN"/>
    <property type="match status" value="1"/>
</dbReference>
<name>A0A930V152_9ACTN</name>
<dbReference type="EMBL" id="JADIVZ010000015">
    <property type="protein sequence ID" value="MBF4163796.1"/>
    <property type="molecule type" value="Genomic_DNA"/>
</dbReference>
<accession>A0A930V152</accession>
<feature type="transmembrane region" description="Helical" evidence="1">
    <location>
        <begin position="249"/>
        <end position="268"/>
    </location>
</feature>
<comment type="caution">
    <text evidence="2">The sequence shown here is derived from an EMBL/GenBank/DDBJ whole genome shotgun (WGS) entry which is preliminary data.</text>
</comment>
<reference evidence="2" key="1">
    <citation type="submission" date="2020-11" db="EMBL/GenBank/DDBJ databases">
        <title>Nocardioides sp. CBS4Y-1, whole genome shotgun sequence.</title>
        <authorList>
            <person name="Tuo L."/>
        </authorList>
    </citation>
    <scope>NUCLEOTIDE SEQUENCE</scope>
    <source>
        <strain evidence="2">CBS4Y-1</strain>
    </source>
</reference>
<keyword evidence="3" id="KW-1185">Reference proteome</keyword>
<feature type="transmembrane region" description="Helical" evidence="1">
    <location>
        <begin position="106"/>
        <end position="132"/>
    </location>
</feature>
<feature type="transmembrane region" description="Helical" evidence="1">
    <location>
        <begin position="195"/>
        <end position="214"/>
    </location>
</feature>
<evidence type="ECO:0000256" key="1">
    <source>
        <dbReference type="SAM" id="Phobius"/>
    </source>
</evidence>
<proteinExistence type="predicted"/>
<dbReference type="Pfam" id="PF12730">
    <property type="entry name" value="ABC2_membrane_4"/>
    <property type="match status" value="1"/>
</dbReference>
<keyword evidence="1" id="KW-0472">Membrane</keyword>
<protein>
    <submittedName>
        <fullName evidence="2">ABC transporter permease</fullName>
    </submittedName>
</protein>
<feature type="transmembrane region" description="Helical" evidence="1">
    <location>
        <begin position="167"/>
        <end position="188"/>
    </location>
</feature>
<evidence type="ECO:0000313" key="3">
    <source>
        <dbReference type="Proteomes" id="UP000656804"/>
    </source>
</evidence>
<dbReference type="Proteomes" id="UP000656804">
    <property type="component" value="Unassembled WGS sequence"/>
</dbReference>
<dbReference type="RefSeq" id="WP_194505060.1">
    <property type="nucleotide sequence ID" value="NZ_JADIVZ010000015.1"/>
</dbReference>
<keyword evidence="1" id="KW-0812">Transmembrane</keyword>